<keyword evidence="1" id="KW-0472">Membrane</keyword>
<dbReference type="AlphaFoldDB" id="A0A0H3ZYV7"/>
<feature type="transmembrane region" description="Helical" evidence="1">
    <location>
        <begin position="40"/>
        <end position="58"/>
    </location>
</feature>
<evidence type="ECO:0000313" key="2">
    <source>
        <dbReference type="EMBL" id="AKN39802.1"/>
    </source>
</evidence>
<keyword evidence="1" id="KW-0812">Transmembrane</keyword>
<proteinExistence type="predicted"/>
<dbReference type="EMBL" id="KP795665">
    <property type="protein sequence ID" value="AKN39802.1"/>
    <property type="molecule type" value="Genomic_DNA"/>
</dbReference>
<name>A0A0H3ZYV7_ALIFS</name>
<protein>
    <submittedName>
        <fullName evidence="2">Major pilus subunit of type IV secretion complex, VirB2</fullName>
    </submittedName>
</protein>
<keyword evidence="1" id="KW-1133">Transmembrane helix</keyword>
<evidence type="ECO:0000256" key="1">
    <source>
        <dbReference type="SAM" id="Phobius"/>
    </source>
</evidence>
<dbReference type="Pfam" id="PF04956">
    <property type="entry name" value="TrbC"/>
    <property type="match status" value="1"/>
</dbReference>
<accession>A0A0H3ZYV7</accession>
<feature type="transmembrane region" description="Helical" evidence="1">
    <location>
        <begin position="6"/>
        <end position="28"/>
    </location>
</feature>
<dbReference type="InterPro" id="IPR007039">
    <property type="entry name" value="TrbC/VirB2"/>
</dbReference>
<reference evidence="2" key="1">
    <citation type="journal article" date="2015" name="MBio">
        <title>Eco-Evolutionary Dynamics of Episomes among Ecologically Cohesive Bacterial Populations.</title>
        <authorList>
            <person name="Xue H."/>
            <person name="Cordero O.X."/>
            <person name="Camas F.M."/>
            <person name="Trimble W."/>
            <person name="Meyer F."/>
            <person name="Guglielmini J."/>
            <person name="Rocha E.P."/>
            <person name="Polz M.F."/>
        </authorList>
    </citation>
    <scope>NUCLEOTIDE SEQUENCE</scope>
    <source>
        <strain evidence="2">ZF_221</strain>
    </source>
</reference>
<sequence length="59" mass="6503">MENVAAILRGASIVTATVAIMWCGYKILFTEWDIREIGRILMGALLIGGAAELSRYFIL</sequence>
<organism evidence="2">
    <name type="scientific">Aliivibrio fischeri</name>
    <name type="common">Vibrio fischeri</name>
    <dbReference type="NCBI Taxonomy" id="668"/>
    <lineage>
        <taxon>Bacteria</taxon>
        <taxon>Pseudomonadati</taxon>
        <taxon>Pseudomonadota</taxon>
        <taxon>Gammaproteobacteria</taxon>
        <taxon>Vibrionales</taxon>
        <taxon>Vibrionaceae</taxon>
        <taxon>Aliivibrio</taxon>
    </lineage>
</organism>